<dbReference type="RefSeq" id="WP_209596616.1">
    <property type="nucleotide sequence ID" value="NZ_JAGJCF010000018.1"/>
</dbReference>
<dbReference type="PRINTS" id="PR00099">
    <property type="entry name" value="CPSGATASE"/>
</dbReference>
<dbReference type="InterPro" id="IPR029062">
    <property type="entry name" value="Class_I_gatase-like"/>
</dbReference>
<dbReference type="Gene3D" id="3.40.50.880">
    <property type="match status" value="1"/>
</dbReference>
<accession>A0ABS4BMB8</accession>
<evidence type="ECO:0000313" key="3">
    <source>
        <dbReference type="EMBL" id="MBP0617647.1"/>
    </source>
</evidence>
<dbReference type="SUPFAM" id="SSF52317">
    <property type="entry name" value="Class I glutamine amidotransferase-like"/>
    <property type="match status" value="1"/>
</dbReference>
<dbReference type="Pfam" id="PF00117">
    <property type="entry name" value="GATase"/>
    <property type="match status" value="1"/>
</dbReference>
<dbReference type="NCBIfam" id="TIGR00566">
    <property type="entry name" value="trpG_papA"/>
    <property type="match status" value="1"/>
</dbReference>
<protein>
    <submittedName>
        <fullName evidence="3">Aminodeoxychorismate/anthranilate synthase component II</fullName>
    </submittedName>
</protein>
<comment type="caution">
    <text evidence="3">The sequence shown here is derived from an EMBL/GenBank/DDBJ whole genome shotgun (WGS) entry which is preliminary data.</text>
</comment>
<dbReference type="PANTHER" id="PTHR43418">
    <property type="entry name" value="MULTIFUNCTIONAL TRYPTOPHAN BIOSYNTHESIS PROTEIN-RELATED"/>
    <property type="match status" value="1"/>
</dbReference>
<dbReference type="PRINTS" id="PR00097">
    <property type="entry name" value="ANTSNTHASEII"/>
</dbReference>
<keyword evidence="1" id="KW-0315">Glutamine amidotransferase</keyword>
<name>A0ABS4BMB8_9HYPH</name>
<evidence type="ECO:0000256" key="1">
    <source>
        <dbReference type="ARBA" id="ARBA00022962"/>
    </source>
</evidence>
<gene>
    <name evidence="3" type="ORF">J6595_18845</name>
</gene>
<dbReference type="PRINTS" id="PR00096">
    <property type="entry name" value="GATASE"/>
</dbReference>
<reference evidence="3 4" key="1">
    <citation type="submission" date="2021-04" db="EMBL/GenBank/DDBJ databases">
        <title>Whole genome sequence of Jiella sp. KSK16Y-1.</title>
        <authorList>
            <person name="Tuo L."/>
        </authorList>
    </citation>
    <scope>NUCLEOTIDE SEQUENCE [LARGE SCALE GENOMIC DNA]</scope>
    <source>
        <strain evidence="3 4">KSK16Y-1</strain>
    </source>
</reference>
<evidence type="ECO:0000259" key="2">
    <source>
        <dbReference type="Pfam" id="PF00117"/>
    </source>
</evidence>
<dbReference type="InterPro" id="IPR050472">
    <property type="entry name" value="Anth_synth/Amidotransfase"/>
</dbReference>
<dbReference type="EMBL" id="JAGJCF010000018">
    <property type="protein sequence ID" value="MBP0617647.1"/>
    <property type="molecule type" value="Genomic_DNA"/>
</dbReference>
<organism evidence="3 4">
    <name type="scientific">Jiella mangrovi</name>
    <dbReference type="NCBI Taxonomy" id="2821407"/>
    <lineage>
        <taxon>Bacteria</taxon>
        <taxon>Pseudomonadati</taxon>
        <taxon>Pseudomonadota</taxon>
        <taxon>Alphaproteobacteria</taxon>
        <taxon>Hyphomicrobiales</taxon>
        <taxon>Aurantimonadaceae</taxon>
        <taxon>Jiella</taxon>
    </lineage>
</organism>
<sequence length="198" mass="21326">MRVLVIDNYDSFVFNVARYFIRLGAETTVVRNDAVAVEAIAADPPDAIVVSPGPCAPKDAGISIDLVARLSGTLPILGICLGHQVIGAVFGGNVTRAIRPMHGRASTIRHAGTGLFAGLADTADVGRYHSLIVEDTEDMLARLSIDARSSEGEIMALSHRKHPTFGVQFHPESILTEDGDRMVANFLDLARRFHAPER</sequence>
<dbReference type="Proteomes" id="UP000678276">
    <property type="component" value="Unassembled WGS sequence"/>
</dbReference>
<dbReference type="PROSITE" id="PS51273">
    <property type="entry name" value="GATASE_TYPE_1"/>
    <property type="match status" value="1"/>
</dbReference>
<dbReference type="InterPro" id="IPR006221">
    <property type="entry name" value="TrpG/PapA_dom"/>
</dbReference>
<dbReference type="PANTHER" id="PTHR43418:SF4">
    <property type="entry name" value="MULTIFUNCTIONAL TRYPTOPHAN BIOSYNTHESIS PROTEIN"/>
    <property type="match status" value="1"/>
</dbReference>
<feature type="domain" description="Glutamine amidotransferase" evidence="2">
    <location>
        <begin position="4"/>
        <end position="187"/>
    </location>
</feature>
<evidence type="ECO:0000313" key="4">
    <source>
        <dbReference type="Proteomes" id="UP000678276"/>
    </source>
</evidence>
<keyword evidence="4" id="KW-1185">Reference proteome</keyword>
<dbReference type="InterPro" id="IPR017926">
    <property type="entry name" value="GATASE"/>
</dbReference>
<proteinExistence type="predicted"/>
<dbReference type="CDD" id="cd01743">
    <property type="entry name" value="GATase1_Anthranilate_Synthase"/>
    <property type="match status" value="1"/>
</dbReference>